<evidence type="ECO:0000313" key="3">
    <source>
        <dbReference type="Proteomes" id="UP001150217"/>
    </source>
</evidence>
<protein>
    <recommendedName>
        <fullName evidence="1">Integrase core domain-containing protein</fullName>
    </recommendedName>
</protein>
<sequence>MAKDPNGQRGPRIIKEQIALDQGIHLTRLYVENTMRAQDPKGFQSREPASKKISRSVLICIGPHQEWSGDGHDKLAGIGFPIWGVRDVWSGKWLGLWVVPNNRLKDSIAYLFLKLVHEYGGIPVQMTTDCGSELVSVYGFANALREAFVSDLPIEELAAHRFLQSIHNITIERGWLRLRLEWGENVKIFWDAGSTVYNSEDSKHYDLACWLWSTLIQTELDHLRDAFNNHRVRKDRGKALPSGLAPNVSFSLYEKYGGENGLLPVDCTIVKQLMENIGGEDLIRFVSRDYAAKAQAVFVDQLGNPKLTMTNVWDIFQEMLPCI</sequence>
<reference evidence="2" key="1">
    <citation type="submission" date="2022-08" db="EMBL/GenBank/DDBJ databases">
        <title>A Global Phylogenomic Analysis of the Shiitake Genus Lentinula.</title>
        <authorList>
            <consortium name="DOE Joint Genome Institute"/>
            <person name="Sierra-Patev S."/>
            <person name="Min B."/>
            <person name="Naranjo-Ortiz M."/>
            <person name="Looney B."/>
            <person name="Konkel Z."/>
            <person name="Slot J.C."/>
            <person name="Sakamoto Y."/>
            <person name="Steenwyk J.L."/>
            <person name="Rokas A."/>
            <person name="Carro J."/>
            <person name="Camarero S."/>
            <person name="Ferreira P."/>
            <person name="Molpeceres G."/>
            <person name="Ruiz-Duenas F.J."/>
            <person name="Serrano A."/>
            <person name="Henrissat B."/>
            <person name="Drula E."/>
            <person name="Hughes K.W."/>
            <person name="Mata J.L."/>
            <person name="Ishikawa N.K."/>
            <person name="Vargas-Isla R."/>
            <person name="Ushijima S."/>
            <person name="Smith C.A."/>
            <person name="Ahrendt S."/>
            <person name="Andreopoulos W."/>
            <person name="He G."/>
            <person name="Labutti K."/>
            <person name="Lipzen A."/>
            <person name="Ng V."/>
            <person name="Riley R."/>
            <person name="Sandor L."/>
            <person name="Barry K."/>
            <person name="Martinez A.T."/>
            <person name="Xiao Y."/>
            <person name="Gibbons J.G."/>
            <person name="Terashima K."/>
            <person name="Grigoriev I.V."/>
            <person name="Hibbett D.S."/>
        </authorList>
    </citation>
    <scope>NUCLEOTIDE SEQUENCE</scope>
    <source>
        <strain evidence="2">RHP3577 ss4</strain>
    </source>
</reference>
<gene>
    <name evidence="2" type="ORF">C8R41DRAFT_767050</name>
</gene>
<dbReference type="PANTHER" id="PTHR46177">
    <property type="entry name" value="INTEGRASE CATALYTIC DOMAIN-CONTAINING PROTEIN"/>
    <property type="match status" value="1"/>
</dbReference>
<feature type="domain" description="Integrase core" evidence="1">
    <location>
        <begin position="62"/>
        <end position="238"/>
    </location>
</feature>
<comment type="caution">
    <text evidence="2">The sequence shown here is derived from an EMBL/GenBank/DDBJ whole genome shotgun (WGS) entry which is preliminary data.</text>
</comment>
<dbReference type="Proteomes" id="UP001150217">
    <property type="component" value="Unassembled WGS sequence"/>
</dbReference>
<dbReference type="PANTHER" id="PTHR46177:SF1">
    <property type="entry name" value="INTEGRASE CATALYTIC DOMAIN-CONTAINING PROTEIN"/>
    <property type="match status" value="1"/>
</dbReference>
<organism evidence="2 3">
    <name type="scientific">Lentinula lateritia</name>
    <dbReference type="NCBI Taxonomy" id="40482"/>
    <lineage>
        <taxon>Eukaryota</taxon>
        <taxon>Fungi</taxon>
        <taxon>Dikarya</taxon>
        <taxon>Basidiomycota</taxon>
        <taxon>Agaricomycotina</taxon>
        <taxon>Agaricomycetes</taxon>
        <taxon>Agaricomycetidae</taxon>
        <taxon>Agaricales</taxon>
        <taxon>Marasmiineae</taxon>
        <taxon>Omphalotaceae</taxon>
        <taxon>Lentinula</taxon>
    </lineage>
</organism>
<dbReference type="InterPro" id="IPR058913">
    <property type="entry name" value="Integrase_dom_put"/>
</dbReference>
<keyword evidence="3" id="KW-1185">Reference proteome</keyword>
<dbReference type="Pfam" id="PF24764">
    <property type="entry name" value="rva_4"/>
    <property type="match status" value="1"/>
</dbReference>
<evidence type="ECO:0000259" key="1">
    <source>
        <dbReference type="Pfam" id="PF24764"/>
    </source>
</evidence>
<evidence type="ECO:0000313" key="2">
    <source>
        <dbReference type="EMBL" id="KAJ4489147.1"/>
    </source>
</evidence>
<dbReference type="EMBL" id="JANVFT010000044">
    <property type="protein sequence ID" value="KAJ4489147.1"/>
    <property type="molecule type" value="Genomic_DNA"/>
</dbReference>
<name>A0ABQ8VDC8_9AGAR</name>
<proteinExistence type="predicted"/>
<accession>A0ABQ8VDC8</accession>